<feature type="compositionally biased region" description="Basic residues" evidence="6">
    <location>
        <begin position="180"/>
        <end position="195"/>
    </location>
</feature>
<accession>A0A6V7P4C7</accession>
<proteinExistence type="predicted"/>
<dbReference type="SUPFAM" id="SSF54171">
    <property type="entry name" value="DNA-binding domain"/>
    <property type="match status" value="1"/>
</dbReference>
<comment type="subcellular location">
    <subcellularLocation>
        <location evidence="1">Nucleus</location>
    </subcellularLocation>
</comment>
<dbReference type="PRINTS" id="PR00367">
    <property type="entry name" value="ETHRSPELEMNT"/>
</dbReference>
<dbReference type="Gene3D" id="3.30.730.10">
    <property type="entry name" value="AP2/ERF domain"/>
    <property type="match status" value="1"/>
</dbReference>
<organism evidence="8">
    <name type="scientific">Ananas comosus var. bracteatus</name>
    <name type="common">red pineapple</name>
    <dbReference type="NCBI Taxonomy" id="296719"/>
    <lineage>
        <taxon>Eukaryota</taxon>
        <taxon>Viridiplantae</taxon>
        <taxon>Streptophyta</taxon>
        <taxon>Embryophyta</taxon>
        <taxon>Tracheophyta</taxon>
        <taxon>Spermatophyta</taxon>
        <taxon>Magnoliopsida</taxon>
        <taxon>Liliopsida</taxon>
        <taxon>Poales</taxon>
        <taxon>Bromeliaceae</taxon>
        <taxon>Bromelioideae</taxon>
        <taxon>Ananas</taxon>
    </lineage>
</organism>
<dbReference type="InterPro" id="IPR036955">
    <property type="entry name" value="AP2/ERF_dom_sf"/>
</dbReference>
<sequence length="233" mass="24934">MATTTSSSSLFLITVKSEPAEPVDPDPPPALDGIAAVVGYRALFGNRPNSRDRKIIEPNAVATTGKEKEEEEEEENDDDDPPPPAAGAAGAVARGYRGVRKRAWGRWSAEIRDRVGRCRHWLGTYDTAEEAARAYDAAARGMRGSKARTNFAIPDARYIPTPLSSYSSSSLSSTISSTPSRKKNKCTKNKKKKGGKISGGPSTVVTSFAQLFSSPARGGHGSRKSCICMPRSS</sequence>
<feature type="region of interest" description="Disordered" evidence="6">
    <location>
        <begin position="164"/>
        <end position="233"/>
    </location>
</feature>
<dbReference type="CDD" id="cd00018">
    <property type="entry name" value="AP2"/>
    <property type="match status" value="1"/>
</dbReference>
<keyword evidence="5" id="KW-0539">Nucleus</keyword>
<dbReference type="PANTHER" id="PTHR31194">
    <property type="entry name" value="SHN SHINE , DNA BINDING / TRANSCRIPTION FACTOR"/>
    <property type="match status" value="1"/>
</dbReference>
<dbReference type="GO" id="GO:0005634">
    <property type="term" value="C:nucleus"/>
    <property type="evidence" value="ECO:0007669"/>
    <property type="project" value="UniProtKB-SubCell"/>
</dbReference>
<feature type="compositionally biased region" description="Polar residues" evidence="6">
    <location>
        <begin position="200"/>
        <end position="213"/>
    </location>
</feature>
<keyword evidence="3" id="KW-0238">DNA-binding</keyword>
<dbReference type="PANTHER" id="PTHR31194:SF140">
    <property type="entry name" value="ETHYLENE-RESPONSIVE TRANSCRIPTION FACTOR CRF2"/>
    <property type="match status" value="1"/>
</dbReference>
<dbReference type="PROSITE" id="PS51032">
    <property type="entry name" value="AP2_ERF"/>
    <property type="match status" value="1"/>
</dbReference>
<evidence type="ECO:0000256" key="4">
    <source>
        <dbReference type="ARBA" id="ARBA00023163"/>
    </source>
</evidence>
<gene>
    <name evidence="8" type="ORF">CB5_LOCUS8910</name>
</gene>
<dbReference type="Pfam" id="PF00847">
    <property type="entry name" value="AP2"/>
    <property type="match status" value="1"/>
</dbReference>
<feature type="domain" description="AP2/ERF" evidence="7">
    <location>
        <begin position="95"/>
        <end position="152"/>
    </location>
</feature>
<dbReference type="FunFam" id="3.30.730.10:FF:000001">
    <property type="entry name" value="Ethylene-responsive transcription factor 2"/>
    <property type="match status" value="1"/>
</dbReference>
<evidence type="ECO:0000256" key="2">
    <source>
        <dbReference type="ARBA" id="ARBA00023015"/>
    </source>
</evidence>
<evidence type="ECO:0000256" key="5">
    <source>
        <dbReference type="ARBA" id="ARBA00023242"/>
    </source>
</evidence>
<feature type="compositionally biased region" description="Low complexity" evidence="6">
    <location>
        <begin position="164"/>
        <end position="179"/>
    </location>
</feature>
<reference evidence="8" key="1">
    <citation type="submission" date="2020-07" db="EMBL/GenBank/DDBJ databases">
        <authorList>
            <person name="Lin J."/>
        </authorList>
    </citation>
    <scope>NUCLEOTIDE SEQUENCE</scope>
</reference>
<evidence type="ECO:0000313" key="8">
    <source>
        <dbReference type="EMBL" id="CAD1825699.1"/>
    </source>
</evidence>
<feature type="compositionally biased region" description="Acidic residues" evidence="6">
    <location>
        <begin position="69"/>
        <end position="81"/>
    </location>
</feature>
<evidence type="ECO:0000259" key="7">
    <source>
        <dbReference type="PROSITE" id="PS51032"/>
    </source>
</evidence>
<dbReference type="InterPro" id="IPR001471">
    <property type="entry name" value="AP2/ERF_dom"/>
</dbReference>
<dbReference type="GO" id="GO:0003677">
    <property type="term" value="F:DNA binding"/>
    <property type="evidence" value="ECO:0007669"/>
    <property type="project" value="UniProtKB-KW"/>
</dbReference>
<keyword evidence="2" id="KW-0805">Transcription regulation</keyword>
<protein>
    <recommendedName>
        <fullName evidence="7">AP2/ERF domain-containing protein</fullName>
    </recommendedName>
</protein>
<keyword evidence="4" id="KW-0804">Transcription</keyword>
<dbReference type="SMART" id="SM00380">
    <property type="entry name" value="AP2"/>
    <property type="match status" value="1"/>
</dbReference>
<name>A0A6V7P4C7_ANACO</name>
<dbReference type="InterPro" id="IPR050913">
    <property type="entry name" value="AP2/ERF_ERF"/>
</dbReference>
<evidence type="ECO:0000256" key="3">
    <source>
        <dbReference type="ARBA" id="ARBA00023125"/>
    </source>
</evidence>
<dbReference type="AlphaFoldDB" id="A0A6V7P4C7"/>
<dbReference type="InterPro" id="IPR016177">
    <property type="entry name" value="DNA-bd_dom_sf"/>
</dbReference>
<feature type="region of interest" description="Disordered" evidence="6">
    <location>
        <begin position="46"/>
        <end position="93"/>
    </location>
</feature>
<evidence type="ECO:0000256" key="1">
    <source>
        <dbReference type="ARBA" id="ARBA00004123"/>
    </source>
</evidence>
<dbReference type="GO" id="GO:0003700">
    <property type="term" value="F:DNA-binding transcription factor activity"/>
    <property type="evidence" value="ECO:0007669"/>
    <property type="project" value="InterPro"/>
</dbReference>
<evidence type="ECO:0000256" key="6">
    <source>
        <dbReference type="SAM" id="MobiDB-lite"/>
    </source>
</evidence>
<dbReference type="EMBL" id="LR862145">
    <property type="protein sequence ID" value="CAD1825699.1"/>
    <property type="molecule type" value="Genomic_DNA"/>
</dbReference>